<gene>
    <name evidence="3" type="ORF">G3569_02930</name>
</gene>
<dbReference type="Pfam" id="PF15639">
    <property type="entry name" value="Tox-MPTase3"/>
    <property type="match status" value="1"/>
</dbReference>
<feature type="chain" id="PRO_5026946561" description="Tox-MPTase3 domain-containing protein" evidence="1">
    <location>
        <begin position="26"/>
        <end position="452"/>
    </location>
</feature>
<feature type="domain" description="Tox-MPTase3" evidence="2">
    <location>
        <begin position="302"/>
        <end position="437"/>
    </location>
</feature>
<keyword evidence="1" id="KW-0732">Signal</keyword>
<feature type="signal peptide" evidence="1">
    <location>
        <begin position="1"/>
        <end position="25"/>
    </location>
</feature>
<dbReference type="Proteomes" id="UP000479132">
    <property type="component" value="Unassembled WGS sequence"/>
</dbReference>
<evidence type="ECO:0000313" key="4">
    <source>
        <dbReference type="Proteomes" id="UP000479132"/>
    </source>
</evidence>
<dbReference type="RefSeq" id="WP_165265910.1">
    <property type="nucleotide sequence ID" value="NZ_JAALLS010000002.1"/>
</dbReference>
<organism evidence="3 4">
    <name type="scientific">Fodinibius halophilus</name>
    <dbReference type="NCBI Taxonomy" id="1736908"/>
    <lineage>
        <taxon>Bacteria</taxon>
        <taxon>Pseudomonadati</taxon>
        <taxon>Balneolota</taxon>
        <taxon>Balneolia</taxon>
        <taxon>Balneolales</taxon>
        <taxon>Balneolaceae</taxon>
        <taxon>Fodinibius</taxon>
    </lineage>
</organism>
<accession>A0A6M1T020</accession>
<dbReference type="PROSITE" id="PS51257">
    <property type="entry name" value="PROKAR_LIPOPROTEIN"/>
    <property type="match status" value="1"/>
</dbReference>
<name>A0A6M1T020_9BACT</name>
<proteinExistence type="predicted"/>
<comment type="caution">
    <text evidence="3">The sequence shown here is derived from an EMBL/GenBank/DDBJ whole genome shotgun (WGS) entry which is preliminary data.</text>
</comment>
<evidence type="ECO:0000256" key="1">
    <source>
        <dbReference type="SAM" id="SignalP"/>
    </source>
</evidence>
<dbReference type="InterPro" id="IPR028913">
    <property type="entry name" value="Tox-MPTase3_dom"/>
</dbReference>
<evidence type="ECO:0000259" key="2">
    <source>
        <dbReference type="Pfam" id="PF15639"/>
    </source>
</evidence>
<keyword evidence="4" id="KW-1185">Reference proteome</keyword>
<dbReference type="EMBL" id="JAALLS010000002">
    <property type="protein sequence ID" value="NGP87297.1"/>
    <property type="molecule type" value="Genomic_DNA"/>
</dbReference>
<evidence type="ECO:0000313" key="3">
    <source>
        <dbReference type="EMBL" id="NGP87297.1"/>
    </source>
</evidence>
<dbReference type="AlphaFoldDB" id="A0A6M1T020"/>
<reference evidence="3 4" key="1">
    <citation type="submission" date="2020-02" db="EMBL/GenBank/DDBJ databases">
        <title>Aliifodinibius halophilus 2W32, complete genome.</title>
        <authorList>
            <person name="Li Y."/>
            <person name="Wu S."/>
        </authorList>
    </citation>
    <scope>NUCLEOTIDE SEQUENCE [LARGE SCALE GENOMIC DNA]</scope>
    <source>
        <strain evidence="3 4">2W32</strain>
    </source>
</reference>
<sequence length="452" mass="50140">MSRQKLVIPLLFIIFIITSSCSDHITQPDEPSYPETTTFIPFKQHNSVKGHAKKSGQQSIDTSSKFGCSLSTLNEEGATQTYRYQAFYIQFPRDVMKQAQGKVANHTFALQSDRAKKRTPDFLNRDGIVRYLSCKIPDAPKAVEILEKEMEKFGTTSWYNDVSSTDAAPSGKNKTPDRQTTGVDFVCSYVPGDAYGNTSSTITVGGTTYTTYYFHEECEFVYSDSEPEDEKFTDHFGGSGGGGSDVVSNPDNDPDPCSTVIGSENHLSYPSDETVGCSAGLPKSVLSLAPKVQYPDGSNYAQDYPKLTEYLRNKLPTLKDNETIINAIEKYGDLSVDDIKDDLQWGEGPIIKIKQLDKLCGENCYGYFSGLNPNSLSIDIDLVNDLENTTIGSSLADSFSFLVGVTILHEYVHFSEWRDESWNSPESGILFEKDVYGQTVWRDNASLILKAN</sequence>
<protein>
    <recommendedName>
        <fullName evidence="2">Tox-MPTase3 domain-containing protein</fullName>
    </recommendedName>
</protein>